<reference evidence="8" key="2">
    <citation type="journal article" date="2020" name="BMC">
        <title>Leishmania infection induces a limited differential gene expression in the sand fly midgut.</title>
        <authorList>
            <person name="Coutinho-Abreu I.V."/>
            <person name="Serafim T.D."/>
            <person name="Meneses C."/>
            <person name="Kamhawi S."/>
            <person name="Oliveira F."/>
            <person name="Valenzuela J.G."/>
        </authorList>
    </citation>
    <scope>NUCLEOTIDE SEQUENCE</scope>
    <source>
        <strain evidence="8">Jacobina</strain>
        <tissue evidence="8">Midgut</tissue>
    </source>
</reference>
<dbReference type="InterPro" id="IPR039182">
    <property type="entry name" value="Pop1"/>
</dbReference>
<keyword evidence="2" id="KW-0819">tRNA processing</keyword>
<evidence type="ECO:0000313" key="9">
    <source>
        <dbReference type="EnsemblMetazoa" id="LLOJ005360-PA"/>
    </source>
</evidence>
<dbReference type="GO" id="GO:0000172">
    <property type="term" value="C:ribonuclease MRP complex"/>
    <property type="evidence" value="ECO:0007669"/>
    <property type="project" value="InterPro"/>
</dbReference>
<keyword evidence="10" id="KW-1185">Reference proteome</keyword>
<feature type="compositionally biased region" description="Basic and acidic residues" evidence="4">
    <location>
        <begin position="511"/>
        <end position="529"/>
    </location>
</feature>
<evidence type="ECO:0000256" key="3">
    <source>
        <dbReference type="ARBA" id="ARBA00023242"/>
    </source>
</evidence>
<dbReference type="PANTHER" id="PTHR22731">
    <property type="entry name" value="RIBONUCLEASES P/MRP PROTEIN SUBUNIT POP1"/>
    <property type="match status" value="1"/>
</dbReference>
<evidence type="ECO:0000259" key="5">
    <source>
        <dbReference type="Pfam" id="PF06978"/>
    </source>
</evidence>
<dbReference type="VEuPathDB" id="VectorBase:LLOJ005360"/>
<dbReference type="SUPFAM" id="SSF103025">
    <property type="entry name" value="Folate-binding domain"/>
    <property type="match status" value="1"/>
</dbReference>
<evidence type="ECO:0000259" key="6">
    <source>
        <dbReference type="Pfam" id="PF08170"/>
    </source>
</evidence>
<dbReference type="AlphaFoldDB" id="A0A1B0CL73"/>
<dbReference type="Pfam" id="PF06978">
    <property type="entry name" value="POP1_N"/>
    <property type="match status" value="1"/>
</dbReference>
<dbReference type="Proteomes" id="UP000092461">
    <property type="component" value="Unassembled WGS sequence"/>
</dbReference>
<feature type="domain" description="Pop1 N-terminal" evidence="5">
    <location>
        <begin position="104"/>
        <end position="176"/>
    </location>
</feature>
<dbReference type="InterPro" id="IPR012590">
    <property type="entry name" value="POPLD_dom"/>
</dbReference>
<evidence type="ECO:0000313" key="10">
    <source>
        <dbReference type="Proteomes" id="UP000092461"/>
    </source>
</evidence>
<evidence type="ECO:0000256" key="2">
    <source>
        <dbReference type="ARBA" id="ARBA00022694"/>
    </source>
</evidence>
<evidence type="ECO:0000256" key="4">
    <source>
        <dbReference type="SAM" id="MobiDB-lite"/>
    </source>
</evidence>
<proteinExistence type="predicted"/>
<dbReference type="Pfam" id="PF08170">
    <property type="entry name" value="POPLD"/>
    <property type="match status" value="1"/>
</dbReference>
<dbReference type="Pfam" id="PF22770">
    <property type="entry name" value="POP1_C"/>
    <property type="match status" value="1"/>
</dbReference>
<name>A0A1B0CL73_LUTLO</name>
<dbReference type="VEuPathDB" id="VectorBase:LLONM1_010950"/>
<organism evidence="9 10">
    <name type="scientific">Lutzomyia longipalpis</name>
    <name type="common">Sand fly</name>
    <dbReference type="NCBI Taxonomy" id="7200"/>
    <lineage>
        <taxon>Eukaryota</taxon>
        <taxon>Metazoa</taxon>
        <taxon>Ecdysozoa</taxon>
        <taxon>Arthropoda</taxon>
        <taxon>Hexapoda</taxon>
        <taxon>Insecta</taxon>
        <taxon>Pterygota</taxon>
        <taxon>Neoptera</taxon>
        <taxon>Endopterygota</taxon>
        <taxon>Diptera</taxon>
        <taxon>Nematocera</taxon>
        <taxon>Psychodoidea</taxon>
        <taxon>Psychodidae</taxon>
        <taxon>Lutzomyia</taxon>
        <taxon>Lutzomyia</taxon>
    </lineage>
</organism>
<dbReference type="EMBL" id="AJWK01017006">
    <property type="status" value="NOT_ANNOTATED_CDS"/>
    <property type="molecule type" value="Genomic_DNA"/>
</dbReference>
<feature type="region of interest" description="Disordered" evidence="4">
    <location>
        <begin position="502"/>
        <end position="537"/>
    </location>
</feature>
<feature type="region of interest" description="Disordered" evidence="4">
    <location>
        <begin position="63"/>
        <end position="107"/>
    </location>
</feature>
<evidence type="ECO:0000256" key="1">
    <source>
        <dbReference type="ARBA" id="ARBA00004123"/>
    </source>
</evidence>
<dbReference type="InterPro" id="IPR055079">
    <property type="entry name" value="POP1_C"/>
</dbReference>
<comment type="subcellular location">
    <subcellularLocation>
        <location evidence="1">Nucleus</location>
    </subcellularLocation>
</comment>
<dbReference type="GO" id="GO:0005655">
    <property type="term" value="C:nucleolar ribonuclease P complex"/>
    <property type="evidence" value="ECO:0007669"/>
    <property type="project" value="InterPro"/>
</dbReference>
<feature type="domain" description="POPLD" evidence="6">
    <location>
        <begin position="464"/>
        <end position="552"/>
    </location>
</feature>
<feature type="domain" description="POP1 C-terminal" evidence="7">
    <location>
        <begin position="600"/>
        <end position="783"/>
    </location>
</feature>
<sequence>MDSSCGGQFDATIGGHVSIPETEYTFQYAEGRLPELASLIGTVRNPTKNKLIFQSIPRHMRRRTAAQNPKRLPMRFRQGHISQLKKSGTPTEKKRPSRKYRRRPRNLRAEYARRQRDVAWLETHIWHAKRFHMSTKWGYRIPWAPCDKSYRACYRATKSHCLVQDISIYACFELRGPLVELTQLKALCNPTELSFIAKCFLSGQREGNVDVFRCNEYPFGAIGRVSFIWKPPGREDQRCLWIFAHPAFAEEIHKQIRDLFALSEASAMELDDQEAPTSNKLHRNASGSIEMRDLTKKLCRFRLTGPLSHAILSKALKCKLNPQIDSTDFTLEAHESQIKYWKEISTIKSPAELAPGMILGLTVEDPRINRPEKRSKALPEDHLCGLIEKIPNQGCLSAIWDENLRNNLAENILNTQKYNEKRQKECLIPGQRCKFEDDLQGVPVLLVQRPGVQVQNKPLGFACGWDVILPACYATIMWISFIMWGARAGGWRDAISTSREMGQDTFAPDTEAGKREAVTSGDEQKEQFFRKPPKKRPNFTKLSIASPFHCPWEQLLQEWSTGSPTSSFYILRDRKILEQCQKALKYQLNIQEILLPDCTLIPIQILLNSRGNPGNNAILTLPQPQDIEKKQSGHHEPLHIEPPARDIHEKARKMLRQHHKKFLKHQRRLRVNRKRKEQEKSTQRVKIPREKSPLVVAACTSYREKMRNMWLPENPTSIKEQCSRRVIGYATQSDFTFTDSKVSAIGYVTWNGFRELIDTCRKWKQVTILVRGTTSLHYRGGSIAVRQQ</sequence>
<feature type="compositionally biased region" description="Basic residues" evidence="4">
    <location>
        <begin position="95"/>
        <end position="106"/>
    </location>
</feature>
<reference evidence="9" key="3">
    <citation type="submission" date="2020-05" db="UniProtKB">
        <authorList>
            <consortium name="EnsemblMetazoa"/>
        </authorList>
    </citation>
    <scope>IDENTIFICATION</scope>
    <source>
        <strain evidence="9">Jacobina</strain>
    </source>
</reference>
<evidence type="ECO:0000259" key="7">
    <source>
        <dbReference type="Pfam" id="PF22770"/>
    </source>
</evidence>
<dbReference type="EMBL" id="GITU01007840">
    <property type="protein sequence ID" value="MBC1176543.1"/>
    <property type="molecule type" value="Transcribed_RNA"/>
</dbReference>
<accession>A0A1B0CL73</accession>
<dbReference type="EnsemblMetazoa" id="LLOJ005360-RA">
    <property type="protein sequence ID" value="LLOJ005360-PA"/>
    <property type="gene ID" value="LLOJ005360"/>
</dbReference>
<reference evidence="10" key="1">
    <citation type="submission" date="2012-05" db="EMBL/GenBank/DDBJ databases">
        <title>Whole Genome Assembly of Lutzomyia longipalpis.</title>
        <authorList>
            <person name="Richards S."/>
            <person name="Qu C."/>
            <person name="Dillon R."/>
            <person name="Worley K."/>
            <person name="Scherer S."/>
            <person name="Batterton M."/>
            <person name="Taylor A."/>
            <person name="Hawes A."/>
            <person name="Hernandez B."/>
            <person name="Kovar C."/>
            <person name="Mandapat C."/>
            <person name="Pham C."/>
            <person name="Qu C."/>
            <person name="Jing C."/>
            <person name="Bess C."/>
            <person name="Bandaranaike D."/>
            <person name="Ngo D."/>
            <person name="Ongeri F."/>
            <person name="Arias F."/>
            <person name="Lara F."/>
            <person name="Weissenberger G."/>
            <person name="Kamau G."/>
            <person name="Han H."/>
            <person name="Shen H."/>
            <person name="Dinh H."/>
            <person name="Khalil I."/>
            <person name="Jones J."/>
            <person name="Shafer J."/>
            <person name="Jayaseelan J."/>
            <person name="Quiroz J."/>
            <person name="Blankenburg K."/>
            <person name="Nguyen L."/>
            <person name="Jackson L."/>
            <person name="Francisco L."/>
            <person name="Tang L.-Y."/>
            <person name="Pu L.-L."/>
            <person name="Perales L."/>
            <person name="Lorensuhewa L."/>
            <person name="Munidasa M."/>
            <person name="Coyle M."/>
            <person name="Taylor M."/>
            <person name="Puazo M."/>
            <person name="Firestine M."/>
            <person name="Scheel M."/>
            <person name="Javaid M."/>
            <person name="Wang M."/>
            <person name="Li M."/>
            <person name="Tabassum N."/>
            <person name="Saada N."/>
            <person name="Osuji N."/>
            <person name="Aqrawi P."/>
            <person name="Fu Q."/>
            <person name="Thornton R."/>
            <person name="Raj R."/>
            <person name="Goodspeed R."/>
            <person name="Mata R."/>
            <person name="Najjar R."/>
            <person name="Gubbala S."/>
            <person name="Lee S."/>
            <person name="Denson S."/>
            <person name="Patil S."/>
            <person name="Macmil S."/>
            <person name="Qi S."/>
            <person name="Matskevitch T."/>
            <person name="Palculict T."/>
            <person name="Mathew T."/>
            <person name="Vee V."/>
            <person name="Velamala V."/>
            <person name="Korchina V."/>
            <person name="Cai W."/>
            <person name="Liu W."/>
            <person name="Dai W."/>
            <person name="Zou X."/>
            <person name="Zhu Y."/>
            <person name="Zhang Y."/>
            <person name="Wu Y.-Q."/>
            <person name="Xin Y."/>
            <person name="Nazarath L."/>
            <person name="Kovar C."/>
            <person name="Han Y."/>
            <person name="Muzny D."/>
            <person name="Gibbs R."/>
        </authorList>
    </citation>
    <scope>NUCLEOTIDE SEQUENCE [LARGE SCALE GENOMIC DNA]</scope>
    <source>
        <strain evidence="10">Jacobina</strain>
    </source>
</reference>
<dbReference type="PANTHER" id="PTHR22731:SF3">
    <property type="entry name" value="RIBONUCLEASES P_MRP PROTEIN SUBUNIT POP1"/>
    <property type="match status" value="1"/>
</dbReference>
<protein>
    <submittedName>
        <fullName evidence="8">Putative ribonucleasep/mrp protein subunit pop1</fullName>
    </submittedName>
</protein>
<evidence type="ECO:0000313" key="8">
    <source>
        <dbReference type="EMBL" id="MBC1176543.1"/>
    </source>
</evidence>
<keyword evidence="3" id="KW-0539">Nucleus</keyword>
<dbReference type="GO" id="GO:0001682">
    <property type="term" value="P:tRNA 5'-leader removal"/>
    <property type="evidence" value="ECO:0007669"/>
    <property type="project" value="InterPro"/>
</dbReference>
<dbReference type="InterPro" id="IPR009723">
    <property type="entry name" value="Pop1_N"/>
</dbReference>
<feature type="compositionally biased region" description="Polar residues" evidence="4">
    <location>
        <begin position="80"/>
        <end position="90"/>
    </location>
</feature>